<dbReference type="AlphaFoldDB" id="A0A8X6PFN8"/>
<keyword evidence="2" id="KW-1185">Reference proteome</keyword>
<accession>A0A8X6PFN8</accession>
<dbReference type="EMBL" id="BMAW01115998">
    <property type="protein sequence ID" value="GFT68623.1"/>
    <property type="molecule type" value="Genomic_DNA"/>
</dbReference>
<protein>
    <submittedName>
        <fullName evidence="1">Uncharacterized protein</fullName>
    </submittedName>
</protein>
<proteinExistence type="predicted"/>
<comment type="caution">
    <text evidence="1">The sequence shown here is derived from an EMBL/GenBank/DDBJ whole genome shotgun (WGS) entry which is preliminary data.</text>
</comment>
<sequence>MKISHPSSCLVTESSSHIPRRPKIGTLVTEPQHAPCSGNKLKRQNLKNQNKDNTGYWIRLLFKEDGAIDMIH</sequence>
<evidence type="ECO:0000313" key="1">
    <source>
        <dbReference type="EMBL" id="GFT68623.1"/>
    </source>
</evidence>
<dbReference type="Proteomes" id="UP000887013">
    <property type="component" value="Unassembled WGS sequence"/>
</dbReference>
<name>A0A8X6PFN8_NEPPI</name>
<evidence type="ECO:0000313" key="2">
    <source>
        <dbReference type="Proteomes" id="UP000887013"/>
    </source>
</evidence>
<organism evidence="1 2">
    <name type="scientific">Nephila pilipes</name>
    <name type="common">Giant wood spider</name>
    <name type="synonym">Nephila maculata</name>
    <dbReference type="NCBI Taxonomy" id="299642"/>
    <lineage>
        <taxon>Eukaryota</taxon>
        <taxon>Metazoa</taxon>
        <taxon>Ecdysozoa</taxon>
        <taxon>Arthropoda</taxon>
        <taxon>Chelicerata</taxon>
        <taxon>Arachnida</taxon>
        <taxon>Araneae</taxon>
        <taxon>Araneomorphae</taxon>
        <taxon>Entelegynae</taxon>
        <taxon>Araneoidea</taxon>
        <taxon>Nephilidae</taxon>
        <taxon>Nephila</taxon>
    </lineage>
</organism>
<gene>
    <name evidence="1" type="ORF">NPIL_293341</name>
</gene>
<reference evidence="1" key="1">
    <citation type="submission" date="2020-08" db="EMBL/GenBank/DDBJ databases">
        <title>Multicomponent nature underlies the extraordinary mechanical properties of spider dragline silk.</title>
        <authorList>
            <person name="Kono N."/>
            <person name="Nakamura H."/>
            <person name="Mori M."/>
            <person name="Yoshida Y."/>
            <person name="Ohtoshi R."/>
            <person name="Malay A.D."/>
            <person name="Moran D.A.P."/>
            <person name="Tomita M."/>
            <person name="Numata K."/>
            <person name="Arakawa K."/>
        </authorList>
    </citation>
    <scope>NUCLEOTIDE SEQUENCE</scope>
</reference>